<dbReference type="GO" id="GO:0006260">
    <property type="term" value="P:DNA replication"/>
    <property type="evidence" value="ECO:0007669"/>
    <property type="project" value="UniProtKB-KW"/>
</dbReference>
<dbReference type="Gene3D" id="1.10.10.10">
    <property type="entry name" value="Winged helix-like DNA-binding domain superfamily/Winged helix DNA-binding domain"/>
    <property type="match status" value="1"/>
</dbReference>
<dbReference type="PIRSF" id="PIRSF036949">
    <property type="entry name" value="RPA32"/>
    <property type="match status" value="1"/>
</dbReference>
<gene>
    <name evidence="9" type="ORF">LY90DRAFT_705360</name>
</gene>
<dbReference type="Pfam" id="PF08784">
    <property type="entry name" value="RPA_C"/>
    <property type="match status" value="1"/>
</dbReference>
<dbReference type="SUPFAM" id="SSF46785">
    <property type="entry name" value="Winged helix' DNA-binding domain"/>
    <property type="match status" value="1"/>
</dbReference>
<dbReference type="InterPro" id="IPR036390">
    <property type="entry name" value="WH_DNA-bd_sf"/>
</dbReference>
<sequence>MSTYNFNYEYNGNNFNNNQDTYQSSMDNSSSTGRKNLSNQNLRPVTIKQIYSAKQLVPEGPFNLNEKDLDHISVIGKIQSIQPMTTKTSYMIEDGTGSIEIIKWNDAGDSEIEAQKISIFKEGCYINVIGSLRSSQDKRSVLAFNVRLIEDFNEITSHFLEIIKINLEEMKNKGSYGNQEKNLPSFNNSDYAPQNYNNVSSEVNSGDYSQSQQAIIHLIKSQQLGEEGMHIDTICRMLHGKFEEDEIKSSIEWLVNECHLYYTTIDESHVNIVQF</sequence>
<dbReference type="OrthoDB" id="25571at2759"/>
<accession>A0A1Y2B8G0</accession>
<dbReference type="STRING" id="1754190.A0A1Y2B8G0"/>
<feature type="domain" description="OB" evidence="7">
    <location>
        <begin position="73"/>
        <end position="148"/>
    </location>
</feature>
<evidence type="ECO:0000256" key="4">
    <source>
        <dbReference type="ARBA" id="ARBA00023125"/>
    </source>
</evidence>
<comment type="similarity">
    <text evidence="2">Belongs to the replication factor A protein 2 family.</text>
</comment>
<dbReference type="InterPro" id="IPR014892">
    <property type="entry name" value="RPA_C"/>
</dbReference>
<evidence type="ECO:0000256" key="6">
    <source>
        <dbReference type="SAM" id="MobiDB-lite"/>
    </source>
</evidence>
<dbReference type="InterPro" id="IPR004365">
    <property type="entry name" value="NA-bd_OB_tRNA"/>
</dbReference>
<feature type="region of interest" description="Disordered" evidence="6">
    <location>
        <begin position="15"/>
        <end position="39"/>
    </location>
</feature>
<evidence type="ECO:0000256" key="3">
    <source>
        <dbReference type="ARBA" id="ARBA00022705"/>
    </source>
</evidence>
<dbReference type="Gene3D" id="2.40.50.140">
    <property type="entry name" value="Nucleic acid-binding proteins"/>
    <property type="match status" value="1"/>
</dbReference>
<keyword evidence="4" id="KW-0238">DNA-binding</keyword>
<dbReference type="CDD" id="cd04478">
    <property type="entry name" value="RPA2_DBD_D"/>
    <property type="match status" value="1"/>
</dbReference>
<evidence type="ECO:0000256" key="2">
    <source>
        <dbReference type="ARBA" id="ARBA00007815"/>
    </source>
</evidence>
<evidence type="ECO:0000256" key="5">
    <source>
        <dbReference type="ARBA" id="ARBA00023242"/>
    </source>
</evidence>
<keyword evidence="3" id="KW-0235">DNA replication</keyword>
<feature type="compositionally biased region" description="Polar residues" evidence="6">
    <location>
        <begin position="19"/>
        <end position="39"/>
    </location>
</feature>
<evidence type="ECO:0000259" key="7">
    <source>
        <dbReference type="Pfam" id="PF01336"/>
    </source>
</evidence>
<dbReference type="GO" id="GO:0006289">
    <property type="term" value="P:nucleotide-excision repair"/>
    <property type="evidence" value="ECO:0007669"/>
    <property type="project" value="TreeGrafter"/>
</dbReference>
<dbReference type="Proteomes" id="UP000193920">
    <property type="component" value="Unassembled WGS sequence"/>
</dbReference>
<comment type="subcellular location">
    <subcellularLocation>
        <location evidence="1">Nucleus</location>
    </subcellularLocation>
</comment>
<dbReference type="InterPro" id="IPR012340">
    <property type="entry name" value="NA-bd_OB-fold"/>
</dbReference>
<name>A0A1Y2B8G0_9FUNG</name>
<comment type="caution">
    <text evidence="9">The sequence shown here is derived from an EMBL/GenBank/DDBJ whole genome shotgun (WGS) entry which is preliminary data.</text>
</comment>
<dbReference type="InterPro" id="IPR036388">
    <property type="entry name" value="WH-like_DNA-bd_sf"/>
</dbReference>
<dbReference type="SUPFAM" id="SSF50249">
    <property type="entry name" value="Nucleic acid-binding proteins"/>
    <property type="match status" value="1"/>
</dbReference>
<keyword evidence="10" id="KW-1185">Reference proteome</keyword>
<dbReference type="AlphaFoldDB" id="A0A1Y2B8G0"/>
<dbReference type="GO" id="GO:0000724">
    <property type="term" value="P:double-strand break repair via homologous recombination"/>
    <property type="evidence" value="ECO:0007669"/>
    <property type="project" value="TreeGrafter"/>
</dbReference>
<evidence type="ECO:0000313" key="10">
    <source>
        <dbReference type="Proteomes" id="UP000193920"/>
    </source>
</evidence>
<dbReference type="GO" id="GO:0003697">
    <property type="term" value="F:single-stranded DNA binding"/>
    <property type="evidence" value="ECO:0007669"/>
    <property type="project" value="TreeGrafter"/>
</dbReference>
<dbReference type="EMBL" id="MCOG01000171">
    <property type="protein sequence ID" value="ORY31093.1"/>
    <property type="molecule type" value="Genomic_DNA"/>
</dbReference>
<dbReference type="GO" id="GO:0005662">
    <property type="term" value="C:DNA replication factor A complex"/>
    <property type="evidence" value="ECO:0007669"/>
    <property type="project" value="TreeGrafter"/>
</dbReference>
<evidence type="ECO:0000313" key="9">
    <source>
        <dbReference type="EMBL" id="ORY31093.1"/>
    </source>
</evidence>
<keyword evidence="5" id="KW-0539">Nucleus</keyword>
<dbReference type="PANTHER" id="PTHR13989">
    <property type="entry name" value="REPLICATION PROTEIN A-RELATED"/>
    <property type="match status" value="1"/>
</dbReference>
<dbReference type="PANTHER" id="PTHR13989:SF16">
    <property type="entry name" value="REPLICATION PROTEIN A2"/>
    <property type="match status" value="1"/>
</dbReference>
<dbReference type="InterPro" id="IPR014646">
    <property type="entry name" value="Rfa2/RPA32"/>
</dbReference>
<evidence type="ECO:0000256" key="1">
    <source>
        <dbReference type="ARBA" id="ARBA00004123"/>
    </source>
</evidence>
<dbReference type="InterPro" id="IPR040260">
    <property type="entry name" value="RFA2-like"/>
</dbReference>
<dbReference type="GO" id="GO:0035861">
    <property type="term" value="C:site of double-strand break"/>
    <property type="evidence" value="ECO:0007669"/>
    <property type="project" value="TreeGrafter"/>
</dbReference>
<protein>
    <submittedName>
        <fullName evidence="9">Replication protein A, subunit RPA32</fullName>
    </submittedName>
</protein>
<organism evidence="9 10">
    <name type="scientific">Neocallimastix californiae</name>
    <dbReference type="NCBI Taxonomy" id="1754190"/>
    <lineage>
        <taxon>Eukaryota</taxon>
        <taxon>Fungi</taxon>
        <taxon>Fungi incertae sedis</taxon>
        <taxon>Chytridiomycota</taxon>
        <taxon>Chytridiomycota incertae sedis</taxon>
        <taxon>Neocallimastigomycetes</taxon>
        <taxon>Neocallimastigales</taxon>
        <taxon>Neocallimastigaceae</taxon>
        <taxon>Neocallimastix</taxon>
    </lineage>
</organism>
<dbReference type="Pfam" id="PF01336">
    <property type="entry name" value="tRNA_anti-codon"/>
    <property type="match status" value="1"/>
</dbReference>
<reference evidence="9 10" key="1">
    <citation type="submission" date="2016-08" db="EMBL/GenBank/DDBJ databases">
        <title>A Parts List for Fungal Cellulosomes Revealed by Comparative Genomics.</title>
        <authorList>
            <consortium name="DOE Joint Genome Institute"/>
            <person name="Haitjema C.H."/>
            <person name="Gilmore S.P."/>
            <person name="Henske J.K."/>
            <person name="Solomon K.V."/>
            <person name="De Groot R."/>
            <person name="Kuo A."/>
            <person name="Mondo S.J."/>
            <person name="Salamov A.A."/>
            <person name="Labutti K."/>
            <person name="Zhao Z."/>
            <person name="Chiniquy J."/>
            <person name="Barry K."/>
            <person name="Brewer H.M."/>
            <person name="Purvine S.O."/>
            <person name="Wright A.T."/>
            <person name="Boxma B."/>
            <person name="Van Alen T."/>
            <person name="Hackstein J.H."/>
            <person name="Baker S.E."/>
            <person name="Grigoriev I.V."/>
            <person name="O'Malley M.A."/>
        </authorList>
    </citation>
    <scope>NUCLEOTIDE SEQUENCE [LARGE SCALE GENOMIC DNA]</scope>
    <source>
        <strain evidence="9 10">G1</strain>
    </source>
</reference>
<dbReference type="GO" id="GO:0000781">
    <property type="term" value="C:chromosome, telomeric region"/>
    <property type="evidence" value="ECO:0007669"/>
    <property type="project" value="TreeGrafter"/>
</dbReference>
<evidence type="ECO:0000259" key="8">
    <source>
        <dbReference type="Pfam" id="PF08784"/>
    </source>
</evidence>
<feature type="domain" description="Replication protein A C-terminal" evidence="8">
    <location>
        <begin position="185"/>
        <end position="267"/>
    </location>
</feature>
<proteinExistence type="inferred from homology"/>